<feature type="region of interest" description="Disordered" evidence="1">
    <location>
        <begin position="121"/>
        <end position="150"/>
    </location>
</feature>
<dbReference type="RefSeq" id="WP_092671955.1">
    <property type="nucleotide sequence ID" value="NZ_BMDN01000001.1"/>
</dbReference>
<gene>
    <name evidence="3" type="ORF">BCL57_000181</name>
</gene>
<reference evidence="3" key="1">
    <citation type="submission" date="2022-06" db="EMBL/GenBank/DDBJ databases">
        <title>Genomic Encyclopedia of Type Strains, Phase III (KMG-III): the genomes of soil and plant-associated and newly described type strains.</title>
        <authorList>
            <person name="Whitman W."/>
        </authorList>
    </citation>
    <scope>NUCLEOTIDE SEQUENCE</scope>
    <source>
        <strain evidence="3">CPCC 202695</strain>
    </source>
</reference>
<dbReference type="Proteomes" id="UP000893823">
    <property type="component" value="Unassembled WGS sequence"/>
</dbReference>
<evidence type="ECO:0000256" key="1">
    <source>
        <dbReference type="SAM" id="MobiDB-lite"/>
    </source>
</evidence>
<comment type="caution">
    <text evidence="3">The sequence shown here is derived from an EMBL/GenBank/DDBJ whole genome shotgun (WGS) entry which is preliminary data.</text>
</comment>
<feature type="transmembrane region" description="Helical" evidence="2">
    <location>
        <begin position="20"/>
        <end position="43"/>
    </location>
</feature>
<accession>A0ABT1KGM5</accession>
<keyword evidence="2" id="KW-1133">Transmembrane helix</keyword>
<evidence type="ECO:0000256" key="2">
    <source>
        <dbReference type="SAM" id="Phobius"/>
    </source>
</evidence>
<feature type="compositionally biased region" description="Acidic residues" evidence="1">
    <location>
        <begin position="127"/>
        <end position="141"/>
    </location>
</feature>
<dbReference type="EMBL" id="SODL02000001">
    <property type="protein sequence ID" value="MCP2366039.1"/>
    <property type="molecule type" value="Genomic_DNA"/>
</dbReference>
<name>A0ABT1KGM5_9MICO</name>
<keyword evidence="2" id="KW-0472">Membrane</keyword>
<feature type="transmembrane region" description="Helical" evidence="2">
    <location>
        <begin position="99"/>
        <end position="120"/>
    </location>
</feature>
<sequence>MTTSMSGTGWSSHWAVRAIWAAVAIAAGPVIIVAELFHGFGAIGSPNAHPWAEPLALMATLASLAAGVGGIALGGRWWTALLVASPGLLHLVMHGGGQTPALLALLVTPILAPLGVALAMTPRRDDEQDEDEDDEDDEEEAGAIPPAPAS</sequence>
<evidence type="ECO:0000313" key="4">
    <source>
        <dbReference type="Proteomes" id="UP000893823"/>
    </source>
</evidence>
<feature type="transmembrane region" description="Helical" evidence="2">
    <location>
        <begin position="55"/>
        <end position="79"/>
    </location>
</feature>
<evidence type="ECO:0008006" key="5">
    <source>
        <dbReference type="Google" id="ProtNLM"/>
    </source>
</evidence>
<organism evidence="3 4">
    <name type="scientific">Agromyces flavus</name>
    <dbReference type="NCBI Taxonomy" id="589382"/>
    <lineage>
        <taxon>Bacteria</taxon>
        <taxon>Bacillati</taxon>
        <taxon>Actinomycetota</taxon>
        <taxon>Actinomycetes</taxon>
        <taxon>Micrococcales</taxon>
        <taxon>Microbacteriaceae</taxon>
        <taxon>Agromyces</taxon>
    </lineage>
</organism>
<evidence type="ECO:0000313" key="3">
    <source>
        <dbReference type="EMBL" id="MCP2366039.1"/>
    </source>
</evidence>
<proteinExistence type="predicted"/>
<keyword evidence="2" id="KW-0812">Transmembrane</keyword>
<keyword evidence="4" id="KW-1185">Reference proteome</keyword>
<protein>
    <recommendedName>
        <fullName evidence="5">Integral membrane protein</fullName>
    </recommendedName>
</protein>